<proteinExistence type="inferred from homology"/>
<dbReference type="GO" id="GO:0006310">
    <property type="term" value="P:DNA recombination"/>
    <property type="evidence" value="ECO:0007669"/>
    <property type="project" value="InterPro"/>
</dbReference>
<protein>
    <recommendedName>
        <fullName evidence="2">Single-stranded-DNA-specific exonuclease RecJ</fullName>
    </recommendedName>
</protein>
<organism evidence="9 10">
    <name type="scientific">Candidatus Bartonella washoeensis Sb944nv</name>
    <dbReference type="NCBI Taxonomy" id="1094563"/>
    <lineage>
        <taxon>Bacteria</taxon>
        <taxon>Pseudomonadati</taxon>
        <taxon>Pseudomonadota</taxon>
        <taxon>Alphaproteobacteria</taxon>
        <taxon>Hyphomicrobiales</taxon>
        <taxon>Bartonellaceae</taxon>
        <taxon>Bartonella</taxon>
    </lineage>
</organism>
<dbReference type="Pfam" id="PF02272">
    <property type="entry name" value="DHHA1"/>
    <property type="match status" value="1"/>
</dbReference>
<evidence type="ECO:0000313" key="10">
    <source>
        <dbReference type="Proteomes" id="UP000008947"/>
    </source>
</evidence>
<dbReference type="PANTHER" id="PTHR30255:SF2">
    <property type="entry name" value="SINGLE-STRANDED-DNA-SPECIFIC EXONUCLEASE RECJ"/>
    <property type="match status" value="1"/>
</dbReference>
<dbReference type="SUPFAM" id="SSF64182">
    <property type="entry name" value="DHH phosphoesterases"/>
    <property type="match status" value="1"/>
</dbReference>
<dbReference type="Pfam" id="PF01368">
    <property type="entry name" value="DHH"/>
    <property type="match status" value="1"/>
</dbReference>
<dbReference type="PANTHER" id="PTHR30255">
    <property type="entry name" value="SINGLE-STRANDED-DNA-SPECIFIC EXONUCLEASE RECJ"/>
    <property type="match status" value="1"/>
</dbReference>
<dbReference type="InterPro" id="IPR001667">
    <property type="entry name" value="DDH_dom"/>
</dbReference>
<dbReference type="Gene3D" id="3.10.310.30">
    <property type="match status" value="1"/>
</dbReference>
<evidence type="ECO:0000256" key="3">
    <source>
        <dbReference type="ARBA" id="ARBA00022722"/>
    </source>
</evidence>
<dbReference type="eggNOG" id="COG0608">
    <property type="taxonomic scope" value="Bacteria"/>
</dbReference>
<evidence type="ECO:0000313" key="9">
    <source>
        <dbReference type="EMBL" id="EJF81745.1"/>
    </source>
</evidence>
<evidence type="ECO:0000256" key="5">
    <source>
        <dbReference type="ARBA" id="ARBA00022839"/>
    </source>
</evidence>
<dbReference type="GO" id="GO:0006281">
    <property type="term" value="P:DNA repair"/>
    <property type="evidence" value="ECO:0007669"/>
    <property type="project" value="InterPro"/>
</dbReference>
<dbReference type="Proteomes" id="UP000008947">
    <property type="component" value="Unassembled WGS sequence"/>
</dbReference>
<dbReference type="InterPro" id="IPR003156">
    <property type="entry name" value="DHHA1_dom"/>
</dbReference>
<dbReference type="PATRIC" id="fig|1094563.3.peg.483"/>
<dbReference type="InterPro" id="IPR004610">
    <property type="entry name" value="RecJ"/>
</dbReference>
<evidence type="ECO:0000256" key="1">
    <source>
        <dbReference type="ARBA" id="ARBA00005915"/>
    </source>
</evidence>
<keyword evidence="5 9" id="KW-0269">Exonuclease</keyword>
<comment type="similarity">
    <text evidence="1">Belongs to the RecJ family.</text>
</comment>
<feature type="domain" description="DDH" evidence="6">
    <location>
        <begin position="119"/>
        <end position="274"/>
    </location>
</feature>
<keyword evidence="4" id="KW-0378">Hydrolase</keyword>
<dbReference type="Gene3D" id="3.90.1640.30">
    <property type="match status" value="1"/>
</dbReference>
<evidence type="ECO:0000259" key="7">
    <source>
        <dbReference type="Pfam" id="PF02272"/>
    </source>
</evidence>
<dbReference type="AlphaFoldDB" id="J1JCI2"/>
<feature type="domain" description="DHHA1" evidence="7">
    <location>
        <begin position="398"/>
        <end position="489"/>
    </location>
</feature>
<dbReference type="InterPro" id="IPR038763">
    <property type="entry name" value="DHH_sf"/>
</dbReference>
<dbReference type="NCBIfam" id="TIGR00644">
    <property type="entry name" value="recJ"/>
    <property type="match status" value="1"/>
</dbReference>
<sequence>MLQKSALSLTLDCILFAFIVERTTMQRSRYFLNVESSACGQAWLDALDIQGVNNARAISQKFGFPDALARVLSARDVDESEAVAFINPTLRTLMPNPESFTDMQYAAERIVKAILNQEKIAVFGDYDVDGACSSALIARFLRYFGIEVKIYIPDRIVEGYGPNEQAMRMLVQEGAHLIITVDCGANSPDAVKAVRLAGAEVVILDHHQMSEVHQEAVALVNPNRPDDFSGQGHLCAAGVVFVTLAWVNHLLRKQNFGGKLPDLLSMLDLVALATICDVVPLQGVNRAFVAKGLQVARSMHNFGIAALTKVARISEPLNSFHLGFLLGPRINAGGRIGDQALGARLLCCDDKNEAEQIAEQLDQLNQERQEMEALQLAQAESYIASLYQERETPLSLVIAHQEWHPGIIGILASRLKERFFCPVFAIALKEDGSGVGSGRSISGIDLGALVREAVTLNLLEKGGGHTMAAGITIKSTKIDNFREWLEEKVSVRVSQLHAKKSLSIDGCLSASGANKALFDMIEKAGPFGSGNTTPIFVLPSHRLMNLCEVGKGHLRLVISNMEGKKLQGIAFRAVGTSLGYFLSENIGEMIHLAGNLSLNYWNGTINPQLRVIDAAAVV</sequence>
<evidence type="ECO:0000256" key="4">
    <source>
        <dbReference type="ARBA" id="ARBA00022801"/>
    </source>
</evidence>
<dbReference type="InterPro" id="IPR051673">
    <property type="entry name" value="SSDNA_exonuclease_RecJ"/>
</dbReference>
<dbReference type="EMBL" id="AILU01000003">
    <property type="protein sequence ID" value="EJF81745.1"/>
    <property type="molecule type" value="Genomic_DNA"/>
</dbReference>
<reference evidence="9 10" key="1">
    <citation type="submission" date="2012-03" db="EMBL/GenBank/DDBJ databases">
        <title>The Genome Sequence of Bartonella washoensis Sb944nv.</title>
        <authorList>
            <consortium name="The Broad Institute Genome Sequencing Platform"/>
            <consortium name="The Broad Institute Genome Sequencing Center for Infectious Disease"/>
            <person name="Feldgarden M."/>
            <person name="Kirby J."/>
            <person name="Kosoy M."/>
            <person name="Birtles R."/>
            <person name="Probert W.S."/>
            <person name="Chiaraviglio L."/>
            <person name="Young S.K."/>
            <person name="Zeng Q."/>
            <person name="Gargeya S."/>
            <person name="Fitzgerald M."/>
            <person name="Haas B."/>
            <person name="Abouelleil A."/>
            <person name="Alvarado L."/>
            <person name="Arachchi H.M."/>
            <person name="Berlin A."/>
            <person name="Chapman S.B."/>
            <person name="Gearin G."/>
            <person name="Goldberg J."/>
            <person name="Griggs A."/>
            <person name="Gujja S."/>
            <person name="Hansen M."/>
            <person name="Heiman D."/>
            <person name="Howarth C."/>
            <person name="Larimer J."/>
            <person name="Lui A."/>
            <person name="MacDonald P.J.P."/>
            <person name="McCowen C."/>
            <person name="Montmayeur A."/>
            <person name="Murphy C."/>
            <person name="Neiman D."/>
            <person name="Pearson M."/>
            <person name="Priest M."/>
            <person name="Roberts A."/>
            <person name="Saif S."/>
            <person name="Shea T."/>
            <person name="Sisk P."/>
            <person name="Stolte C."/>
            <person name="Sykes S."/>
            <person name="Wortman J."/>
            <person name="Nusbaum C."/>
            <person name="Birren B."/>
        </authorList>
    </citation>
    <scope>NUCLEOTIDE SEQUENCE [LARGE SCALE GENOMIC DNA]</scope>
    <source>
        <strain evidence="9 10">Sb944nv</strain>
    </source>
</reference>
<keyword evidence="3" id="KW-0540">Nuclease</keyword>
<gene>
    <name evidence="9" type="ORF">MCQ_00443</name>
</gene>
<accession>J1JCI2</accession>
<dbReference type="InterPro" id="IPR041122">
    <property type="entry name" value="RecJ_OB"/>
</dbReference>
<name>J1JCI2_9HYPH</name>
<dbReference type="GO" id="GO:0003676">
    <property type="term" value="F:nucleic acid binding"/>
    <property type="evidence" value="ECO:0007669"/>
    <property type="project" value="InterPro"/>
</dbReference>
<comment type="caution">
    <text evidence="9">The sequence shown here is derived from an EMBL/GenBank/DDBJ whole genome shotgun (WGS) entry which is preliminary data.</text>
</comment>
<evidence type="ECO:0000259" key="8">
    <source>
        <dbReference type="Pfam" id="PF17768"/>
    </source>
</evidence>
<evidence type="ECO:0000256" key="2">
    <source>
        <dbReference type="ARBA" id="ARBA00019841"/>
    </source>
</evidence>
<dbReference type="HOGENOM" id="CLU_009736_5_1_5"/>
<dbReference type="Pfam" id="PF17768">
    <property type="entry name" value="RecJ_OB"/>
    <property type="match status" value="1"/>
</dbReference>
<feature type="domain" description="RecJ OB" evidence="8">
    <location>
        <begin position="504"/>
        <end position="613"/>
    </location>
</feature>
<keyword evidence="10" id="KW-1185">Reference proteome</keyword>
<dbReference type="GO" id="GO:0008409">
    <property type="term" value="F:5'-3' exonuclease activity"/>
    <property type="evidence" value="ECO:0007669"/>
    <property type="project" value="InterPro"/>
</dbReference>
<evidence type="ECO:0000259" key="6">
    <source>
        <dbReference type="Pfam" id="PF01368"/>
    </source>
</evidence>